<sequence>MLEYLQNKVTDFVGKYRWFLVAQLIVIVCCGLWGLNSTKIIETKQNETENLRVNTLENLNGDKSGTMIEQSSQSTERSKEKAVVNNNDGLGFVDIKGAVHKPGIYQVLLTERIVDALKKAGGVTSDADLAQLNQASKVADEMVIYVPKKGENIRGMLGEPQYKVQKMR</sequence>
<protein>
    <submittedName>
        <fullName evidence="3">SLBB domain-containing protein</fullName>
    </submittedName>
</protein>
<comment type="caution">
    <text evidence="3">The sequence shown here is derived from an EMBL/GenBank/DDBJ whole genome shotgun (WGS) entry which is preliminary data.</text>
</comment>
<gene>
    <name evidence="3" type="ORF">OIT44_01700</name>
</gene>
<proteinExistence type="predicted"/>
<keyword evidence="4" id="KW-1185">Reference proteome</keyword>
<evidence type="ECO:0000259" key="2">
    <source>
        <dbReference type="Pfam" id="PF10531"/>
    </source>
</evidence>
<dbReference type="RefSeq" id="WP_264336033.1">
    <property type="nucleotide sequence ID" value="NZ_JAOZFE010000001.1"/>
</dbReference>
<organism evidence="3 4">
    <name type="scientific">Weissella ceti</name>
    <dbReference type="NCBI Taxonomy" id="759620"/>
    <lineage>
        <taxon>Bacteria</taxon>
        <taxon>Bacillati</taxon>
        <taxon>Bacillota</taxon>
        <taxon>Bacilli</taxon>
        <taxon>Lactobacillales</taxon>
        <taxon>Lactobacillaceae</taxon>
        <taxon>Weissella</taxon>
    </lineage>
</organism>
<feature type="domain" description="Soluble ligand binding" evidence="2">
    <location>
        <begin position="93"/>
        <end position="146"/>
    </location>
</feature>
<accession>A0ABT3E4C5</accession>
<dbReference type="InterPro" id="IPR019554">
    <property type="entry name" value="Soluble_ligand-bd"/>
</dbReference>
<keyword evidence="1" id="KW-0472">Membrane</keyword>
<reference evidence="3 4" key="1">
    <citation type="submission" date="2022-10" db="EMBL/GenBank/DDBJ databases">
        <title>Weissella fermenti sp. nov., isolated from fermented cabbage.</title>
        <authorList>
            <person name="Lee J.K."/>
            <person name="Baek J.H."/>
            <person name="Choi D.G."/>
            <person name="Kim J.M."/>
            <person name="Jeon C.O."/>
        </authorList>
    </citation>
    <scope>NUCLEOTIDE SEQUENCE [LARGE SCALE GENOMIC DNA]</scope>
    <source>
        <strain evidence="3 4">KACC 18534</strain>
    </source>
</reference>
<dbReference type="Gene3D" id="3.10.560.10">
    <property type="entry name" value="Outer membrane lipoprotein wza domain like"/>
    <property type="match status" value="1"/>
</dbReference>
<dbReference type="Proteomes" id="UP001526225">
    <property type="component" value="Unassembled WGS sequence"/>
</dbReference>
<evidence type="ECO:0000256" key="1">
    <source>
        <dbReference type="SAM" id="Phobius"/>
    </source>
</evidence>
<feature type="transmembrane region" description="Helical" evidence="1">
    <location>
        <begin position="16"/>
        <end position="35"/>
    </location>
</feature>
<evidence type="ECO:0000313" key="4">
    <source>
        <dbReference type="Proteomes" id="UP001526225"/>
    </source>
</evidence>
<keyword evidence="1" id="KW-1133">Transmembrane helix</keyword>
<dbReference type="Pfam" id="PF10531">
    <property type="entry name" value="SLBB"/>
    <property type="match status" value="1"/>
</dbReference>
<evidence type="ECO:0000313" key="3">
    <source>
        <dbReference type="EMBL" id="MCW0952783.1"/>
    </source>
</evidence>
<keyword evidence="1" id="KW-0812">Transmembrane</keyword>
<dbReference type="EMBL" id="JAOZFE010000001">
    <property type="protein sequence ID" value="MCW0952783.1"/>
    <property type="molecule type" value="Genomic_DNA"/>
</dbReference>
<name>A0ABT3E4C5_9LACO</name>